<proteinExistence type="predicted"/>
<sequence length="115" mass="12631">MRNSINYRQYEVSESKTEGEKPATWSAANEHSGESENERFPKESRDSDVNGMVGNTNVSEKEPVHSPWSSESPNQEEPVRGFLDLNELAPGSGFGHGPNVETKDEGGALHPMNSD</sequence>
<name>A0ACB9N043_9MYRT</name>
<comment type="caution">
    <text evidence="1">The sequence shown here is derived from an EMBL/GenBank/DDBJ whole genome shotgun (WGS) entry which is preliminary data.</text>
</comment>
<evidence type="ECO:0000313" key="2">
    <source>
        <dbReference type="Proteomes" id="UP001057402"/>
    </source>
</evidence>
<organism evidence="1 2">
    <name type="scientific">Melastoma candidum</name>
    <dbReference type="NCBI Taxonomy" id="119954"/>
    <lineage>
        <taxon>Eukaryota</taxon>
        <taxon>Viridiplantae</taxon>
        <taxon>Streptophyta</taxon>
        <taxon>Embryophyta</taxon>
        <taxon>Tracheophyta</taxon>
        <taxon>Spermatophyta</taxon>
        <taxon>Magnoliopsida</taxon>
        <taxon>eudicotyledons</taxon>
        <taxon>Gunneridae</taxon>
        <taxon>Pentapetalae</taxon>
        <taxon>rosids</taxon>
        <taxon>malvids</taxon>
        <taxon>Myrtales</taxon>
        <taxon>Melastomataceae</taxon>
        <taxon>Melastomatoideae</taxon>
        <taxon>Melastomateae</taxon>
        <taxon>Melastoma</taxon>
    </lineage>
</organism>
<keyword evidence="2" id="KW-1185">Reference proteome</keyword>
<dbReference type="Proteomes" id="UP001057402">
    <property type="component" value="Chromosome 8"/>
</dbReference>
<accession>A0ACB9N043</accession>
<evidence type="ECO:0000313" key="1">
    <source>
        <dbReference type="EMBL" id="KAI4329586.1"/>
    </source>
</evidence>
<dbReference type="EMBL" id="CM042887">
    <property type="protein sequence ID" value="KAI4329586.1"/>
    <property type="molecule type" value="Genomic_DNA"/>
</dbReference>
<protein>
    <submittedName>
        <fullName evidence="1">Uncharacterized protein</fullName>
    </submittedName>
</protein>
<reference evidence="2" key="1">
    <citation type="journal article" date="2023" name="Front. Plant Sci.">
        <title>Chromosomal-level genome assembly of Melastoma candidum provides insights into trichome evolution.</title>
        <authorList>
            <person name="Zhong Y."/>
            <person name="Wu W."/>
            <person name="Sun C."/>
            <person name="Zou P."/>
            <person name="Liu Y."/>
            <person name="Dai S."/>
            <person name="Zhou R."/>
        </authorList>
    </citation>
    <scope>NUCLEOTIDE SEQUENCE [LARGE SCALE GENOMIC DNA]</scope>
</reference>
<gene>
    <name evidence="1" type="ORF">MLD38_027956</name>
</gene>